<proteinExistence type="predicted"/>
<protein>
    <submittedName>
        <fullName evidence="1">Uncharacterized protein</fullName>
    </submittedName>
</protein>
<gene>
    <name evidence="1" type="ORF">LEP1GSC150_2342</name>
</gene>
<sequence length="45" mass="5430">MIFTENFNQKTRLFLRIGTKFGRGLKFPKKIPTKHFVFLENPKLF</sequence>
<name>M3HQV0_LEPIT</name>
<dbReference type="AlphaFoldDB" id="M3HQV0"/>
<accession>M3HQV0</accession>
<organism evidence="1 2">
    <name type="scientific">Leptospira interrogans serovar Copenhageni str. LT2050</name>
    <dbReference type="NCBI Taxonomy" id="1001598"/>
    <lineage>
        <taxon>Bacteria</taxon>
        <taxon>Pseudomonadati</taxon>
        <taxon>Spirochaetota</taxon>
        <taxon>Spirochaetia</taxon>
        <taxon>Leptospirales</taxon>
        <taxon>Leptospiraceae</taxon>
        <taxon>Leptospira</taxon>
    </lineage>
</organism>
<evidence type="ECO:0000313" key="2">
    <source>
        <dbReference type="Proteomes" id="UP000011778"/>
    </source>
</evidence>
<dbReference type="EMBL" id="AFMD02000422">
    <property type="protein sequence ID" value="EMG20351.1"/>
    <property type="molecule type" value="Genomic_DNA"/>
</dbReference>
<evidence type="ECO:0000313" key="1">
    <source>
        <dbReference type="EMBL" id="EMG20351.1"/>
    </source>
</evidence>
<reference evidence="1 2" key="1">
    <citation type="submission" date="2013-02" db="EMBL/GenBank/DDBJ databases">
        <authorList>
            <person name="Harkins D.M."/>
            <person name="Durkin A.S."/>
            <person name="Brinkac L.M."/>
            <person name="Haft D.H."/>
            <person name="Selengut J.D."/>
            <person name="Sanka R."/>
            <person name="DePew J."/>
            <person name="Purushe J."/>
            <person name="Tulsiani S.M."/>
            <person name="Graham G.C."/>
            <person name="Burns M.-A."/>
            <person name="Dohnt M.F."/>
            <person name="Smythe L.D."/>
            <person name="McKay D.B."/>
            <person name="Craig S.B."/>
            <person name="Vinetz J.M."/>
            <person name="Sutton G.G."/>
            <person name="Nierman W.C."/>
            <person name="Fouts D.E."/>
        </authorList>
    </citation>
    <scope>NUCLEOTIDE SEQUENCE [LARGE SCALE GENOMIC DNA]</scope>
    <source>
        <strain evidence="1 2">LT2050</strain>
    </source>
</reference>
<dbReference type="Proteomes" id="UP000011778">
    <property type="component" value="Unassembled WGS sequence"/>
</dbReference>
<comment type="caution">
    <text evidence="1">The sequence shown here is derived from an EMBL/GenBank/DDBJ whole genome shotgun (WGS) entry which is preliminary data.</text>
</comment>